<name>A0A096P851_OSTTA</name>
<evidence type="ECO:0000313" key="3">
    <source>
        <dbReference type="Proteomes" id="UP000009170"/>
    </source>
</evidence>
<feature type="compositionally biased region" description="Polar residues" evidence="1">
    <location>
        <begin position="11"/>
        <end position="25"/>
    </location>
</feature>
<dbReference type="EMBL" id="CAID01000016">
    <property type="protein sequence ID" value="CEG00391.1"/>
    <property type="molecule type" value="Genomic_DNA"/>
</dbReference>
<dbReference type="KEGG" id="ota:OT_ostta16g01840"/>
<dbReference type="AlphaFoldDB" id="A0A096P851"/>
<gene>
    <name evidence="2" type="ORF">OT_ostta16g01840</name>
</gene>
<accession>A0A096P851</accession>
<reference evidence="3" key="1">
    <citation type="journal article" date="2006" name="Proc. Natl. Acad. Sci. U.S.A.">
        <title>Genome analysis of the smallest free-living eukaryote Ostreococcus tauri unveils many unique features.</title>
        <authorList>
            <person name="Derelle E."/>
            <person name="Ferraz C."/>
            <person name="Rombauts S."/>
            <person name="Rouze P."/>
            <person name="Worden A.Z."/>
            <person name="Robbens S."/>
            <person name="Partensky F."/>
            <person name="Degroeve S."/>
            <person name="Echeynie S."/>
            <person name="Cooke R."/>
            <person name="Saeys Y."/>
            <person name="Wuyts J."/>
            <person name="Jabbari K."/>
            <person name="Bowler C."/>
            <person name="Panaud O."/>
            <person name="Piegu B."/>
            <person name="Ball S.G."/>
            <person name="Ral J.-P."/>
            <person name="Bouget F.-Y."/>
            <person name="Piganeau G."/>
            <person name="De Baets B."/>
            <person name="Picard A."/>
            <person name="Delseny M."/>
            <person name="Demaille J."/>
            <person name="Van de Peer Y."/>
            <person name="Moreau H."/>
        </authorList>
    </citation>
    <scope>NUCLEOTIDE SEQUENCE [LARGE SCALE GENOMIC DNA]</scope>
    <source>
        <strain evidence="3">OTTH 0595 / CCAP 157/2 / RCC745</strain>
    </source>
</reference>
<feature type="compositionally biased region" description="Low complexity" evidence="1">
    <location>
        <begin position="1"/>
        <end position="10"/>
    </location>
</feature>
<comment type="caution">
    <text evidence="2">The sequence shown here is derived from an EMBL/GenBank/DDBJ whole genome shotgun (WGS) entry which is preliminary data.</text>
</comment>
<dbReference type="GeneID" id="34946487"/>
<reference evidence="2 3" key="2">
    <citation type="journal article" date="2014" name="BMC Genomics">
        <title>An improved genome of the model marine alga Ostreococcus tauri unfolds by assessing Illumina de novo assemblies.</title>
        <authorList>
            <person name="Blanc-Mathieu R."/>
            <person name="Verhelst B."/>
            <person name="Derelle E."/>
            <person name="Rombauts S."/>
            <person name="Bouget F.Y."/>
            <person name="Carre I."/>
            <person name="Chateau A."/>
            <person name="Eyre-Walker A."/>
            <person name="Grimsley N."/>
            <person name="Moreau H."/>
            <person name="Piegu B."/>
            <person name="Rivals E."/>
            <person name="Schackwitz W."/>
            <person name="Van de Peer Y."/>
            <person name="Piganeau G."/>
        </authorList>
    </citation>
    <scope>NUCLEOTIDE SEQUENCE [LARGE SCALE GENOMIC DNA]</scope>
    <source>
        <strain evidence="3">OTTH 0595 / CCAP 157/2 / RCC745</strain>
    </source>
</reference>
<dbReference type="RefSeq" id="XP_022840355.1">
    <property type="nucleotide sequence ID" value="XM_022985559.1"/>
</dbReference>
<proteinExistence type="predicted"/>
<evidence type="ECO:0000313" key="2">
    <source>
        <dbReference type="EMBL" id="CEG00391.1"/>
    </source>
</evidence>
<evidence type="ECO:0000256" key="1">
    <source>
        <dbReference type="SAM" id="MobiDB-lite"/>
    </source>
</evidence>
<organism evidence="2 3">
    <name type="scientific">Ostreococcus tauri</name>
    <name type="common">Marine green alga</name>
    <dbReference type="NCBI Taxonomy" id="70448"/>
    <lineage>
        <taxon>Eukaryota</taxon>
        <taxon>Viridiplantae</taxon>
        <taxon>Chlorophyta</taxon>
        <taxon>Mamiellophyceae</taxon>
        <taxon>Mamiellales</taxon>
        <taxon>Bathycoccaceae</taxon>
        <taxon>Ostreococcus</taxon>
    </lineage>
</organism>
<protein>
    <submittedName>
        <fullName evidence="2">Unnamed product</fullName>
    </submittedName>
</protein>
<keyword evidence="3" id="KW-1185">Reference proteome</keyword>
<dbReference type="InParanoid" id="A0A096P851"/>
<feature type="region of interest" description="Disordered" evidence="1">
    <location>
        <begin position="1"/>
        <end position="28"/>
    </location>
</feature>
<dbReference type="Proteomes" id="UP000009170">
    <property type="component" value="Unassembled WGS sequence"/>
</dbReference>
<sequence>MARARASASSETAKTVASFANTTSEDGARAFKRAKKSCELAGKVVERAATDDSGSGRSNAIVRDSAHALVSNVRKSVESNARAVEIRARETEDGDD</sequence>